<dbReference type="PANTHER" id="PTHR21266:SF60">
    <property type="entry name" value="3-KETOSTEROID-9-ALPHA-MONOOXYGENASE, OXYGENASE COMPONENT"/>
    <property type="match status" value="1"/>
</dbReference>
<protein>
    <submittedName>
        <fullName evidence="7">Rieske (2Fe-2S) protein</fullName>
    </submittedName>
</protein>
<evidence type="ECO:0000313" key="8">
    <source>
        <dbReference type="Proteomes" id="UP001196509"/>
    </source>
</evidence>
<keyword evidence="4" id="KW-0408">Iron</keyword>
<evidence type="ECO:0000313" key="7">
    <source>
        <dbReference type="EMBL" id="MBW8638882.1"/>
    </source>
</evidence>
<dbReference type="InterPro" id="IPR050584">
    <property type="entry name" value="Cholesterol_7-desaturase"/>
</dbReference>
<sequence>MTAPTGWIPVALSSEIEAGASAGAVVDGNEVVVWRDTSGVAHTWEDRCPHRGMRMSLGFVRGDHIACLYHGWQYDTAGQCRYIPAHPDLDVPQTIKVPTYVTSEANGIVWSTLSDAVPDEAIPGETDEVTPLRSLYVDCPAAFVRETLETASMPGFSGSEGETVFTAVSDVVWTLTSGEDRLYIGVQTVNPSRTALHVVIAGPQATYAGAGQAHFSGWLETLRRSLEDDAPDEAISAQMTTAEVA</sequence>
<comment type="caution">
    <text evidence="7">The sequence shown here is derived from an EMBL/GenBank/DDBJ whole genome shotgun (WGS) entry which is preliminary data.</text>
</comment>
<dbReference type="InterPro" id="IPR017941">
    <property type="entry name" value="Rieske_2Fe-2S"/>
</dbReference>
<keyword evidence="5" id="KW-0411">Iron-sulfur</keyword>
<dbReference type="PANTHER" id="PTHR21266">
    <property type="entry name" value="IRON-SULFUR DOMAIN CONTAINING PROTEIN"/>
    <property type="match status" value="1"/>
</dbReference>
<organism evidence="7 8">
    <name type="scientific">Flavimaribacter sediminis</name>
    <dbReference type="NCBI Taxonomy" id="2865987"/>
    <lineage>
        <taxon>Bacteria</taxon>
        <taxon>Pseudomonadati</taxon>
        <taxon>Pseudomonadota</taxon>
        <taxon>Alphaproteobacteria</taxon>
        <taxon>Hyphomicrobiales</taxon>
        <taxon>Rhizobiaceae</taxon>
        <taxon>Flavimaribacter</taxon>
    </lineage>
</organism>
<accession>A0AAE2ZSV5</accession>
<dbReference type="PROSITE" id="PS00570">
    <property type="entry name" value="RING_HYDROXYL_ALPHA"/>
    <property type="match status" value="1"/>
</dbReference>
<evidence type="ECO:0000256" key="3">
    <source>
        <dbReference type="ARBA" id="ARBA00023002"/>
    </source>
</evidence>
<dbReference type="EMBL" id="JAICBX010000003">
    <property type="protein sequence ID" value="MBW8638882.1"/>
    <property type="molecule type" value="Genomic_DNA"/>
</dbReference>
<dbReference type="CDD" id="cd03469">
    <property type="entry name" value="Rieske_RO_Alpha_N"/>
    <property type="match status" value="1"/>
</dbReference>
<evidence type="ECO:0000256" key="1">
    <source>
        <dbReference type="ARBA" id="ARBA00022714"/>
    </source>
</evidence>
<keyword evidence="2" id="KW-0479">Metal-binding</keyword>
<dbReference type="RefSeq" id="WP_220229604.1">
    <property type="nucleotide sequence ID" value="NZ_JAICBX010000003.1"/>
</dbReference>
<evidence type="ECO:0000256" key="5">
    <source>
        <dbReference type="ARBA" id="ARBA00023014"/>
    </source>
</evidence>
<dbReference type="SUPFAM" id="SSF50022">
    <property type="entry name" value="ISP domain"/>
    <property type="match status" value="1"/>
</dbReference>
<evidence type="ECO:0000256" key="2">
    <source>
        <dbReference type="ARBA" id="ARBA00022723"/>
    </source>
</evidence>
<dbReference type="Gene3D" id="2.102.10.10">
    <property type="entry name" value="Rieske [2Fe-2S] iron-sulphur domain"/>
    <property type="match status" value="1"/>
</dbReference>
<dbReference type="InterPro" id="IPR015881">
    <property type="entry name" value="ARHD_Rieske_2Fe_2S"/>
</dbReference>
<dbReference type="GO" id="GO:0016491">
    <property type="term" value="F:oxidoreductase activity"/>
    <property type="evidence" value="ECO:0007669"/>
    <property type="project" value="UniProtKB-KW"/>
</dbReference>
<reference evidence="7" key="1">
    <citation type="submission" date="2021-08" db="EMBL/GenBank/DDBJ databases">
        <title>Hoeflea bacterium WL0058 sp. nov., isolated from the sediment.</title>
        <authorList>
            <person name="Wang L."/>
            <person name="Zhang D."/>
        </authorList>
    </citation>
    <scope>NUCLEOTIDE SEQUENCE</scope>
    <source>
        <strain evidence="7">WL0058</strain>
    </source>
</reference>
<feature type="domain" description="Rieske" evidence="6">
    <location>
        <begin position="7"/>
        <end position="111"/>
    </location>
</feature>
<dbReference type="AlphaFoldDB" id="A0AAE2ZSV5"/>
<dbReference type="PROSITE" id="PS51296">
    <property type="entry name" value="RIESKE"/>
    <property type="match status" value="1"/>
</dbReference>
<proteinExistence type="predicted"/>
<dbReference type="InterPro" id="IPR036922">
    <property type="entry name" value="Rieske_2Fe-2S_sf"/>
</dbReference>
<dbReference type="GO" id="GO:0051537">
    <property type="term" value="F:2 iron, 2 sulfur cluster binding"/>
    <property type="evidence" value="ECO:0007669"/>
    <property type="project" value="UniProtKB-KW"/>
</dbReference>
<gene>
    <name evidence="7" type="ORF">K1W69_16925</name>
</gene>
<keyword evidence="3" id="KW-0560">Oxidoreductase</keyword>
<name>A0AAE2ZSV5_9HYPH</name>
<dbReference type="Proteomes" id="UP001196509">
    <property type="component" value="Unassembled WGS sequence"/>
</dbReference>
<keyword evidence="8" id="KW-1185">Reference proteome</keyword>
<dbReference type="Pfam" id="PF00355">
    <property type="entry name" value="Rieske"/>
    <property type="match status" value="1"/>
</dbReference>
<evidence type="ECO:0000259" key="6">
    <source>
        <dbReference type="PROSITE" id="PS51296"/>
    </source>
</evidence>
<evidence type="ECO:0000256" key="4">
    <source>
        <dbReference type="ARBA" id="ARBA00023004"/>
    </source>
</evidence>
<keyword evidence="1" id="KW-0001">2Fe-2S</keyword>
<dbReference type="GO" id="GO:0005506">
    <property type="term" value="F:iron ion binding"/>
    <property type="evidence" value="ECO:0007669"/>
    <property type="project" value="InterPro"/>
</dbReference>